<dbReference type="Proteomes" id="UP000008281">
    <property type="component" value="Unassembled WGS sequence"/>
</dbReference>
<evidence type="ECO:0000313" key="1">
    <source>
        <dbReference type="EMBL" id="EFP13173.1"/>
    </source>
</evidence>
<dbReference type="STRING" id="31234.E3NPG6"/>
<evidence type="ECO:0008006" key="3">
    <source>
        <dbReference type="Google" id="ProtNLM"/>
    </source>
</evidence>
<reference evidence="1" key="1">
    <citation type="submission" date="2007-07" db="EMBL/GenBank/DDBJ databases">
        <title>PCAP assembly of the Caenorhabditis remanei genome.</title>
        <authorList>
            <consortium name="The Caenorhabditis remanei Sequencing Consortium"/>
            <person name="Wilson R.K."/>
        </authorList>
    </citation>
    <scope>NUCLEOTIDE SEQUENCE [LARGE SCALE GENOMIC DNA]</scope>
    <source>
        <strain evidence="1">PB4641</strain>
    </source>
</reference>
<dbReference type="HOGENOM" id="CLU_330458_0_0_1"/>
<name>E3NPG6_CAERE</name>
<dbReference type="eggNOG" id="KOG1801">
    <property type="taxonomic scope" value="Eukaryota"/>
</dbReference>
<keyword evidence="2" id="KW-1185">Reference proteome</keyword>
<dbReference type="AlphaFoldDB" id="E3NPG6"/>
<protein>
    <recommendedName>
        <fullName evidence="3">DNA2/NAM7 helicase helicase domain-containing protein</fullName>
    </recommendedName>
</protein>
<gene>
    <name evidence="1" type="ORF">CRE_02721</name>
</gene>
<proteinExistence type="predicted"/>
<evidence type="ECO:0000313" key="2">
    <source>
        <dbReference type="Proteomes" id="UP000008281"/>
    </source>
</evidence>
<dbReference type="InterPro" id="IPR027417">
    <property type="entry name" value="P-loop_NTPase"/>
</dbReference>
<dbReference type="Gene3D" id="3.40.50.300">
    <property type="entry name" value="P-loop containing nucleotide triphosphate hydrolases"/>
    <property type="match status" value="1"/>
</dbReference>
<organism evidence="2">
    <name type="scientific">Caenorhabditis remanei</name>
    <name type="common">Caenorhabditis vulgaris</name>
    <dbReference type="NCBI Taxonomy" id="31234"/>
    <lineage>
        <taxon>Eukaryota</taxon>
        <taxon>Metazoa</taxon>
        <taxon>Ecdysozoa</taxon>
        <taxon>Nematoda</taxon>
        <taxon>Chromadorea</taxon>
        <taxon>Rhabditida</taxon>
        <taxon>Rhabditina</taxon>
        <taxon>Rhabditomorpha</taxon>
        <taxon>Rhabditoidea</taxon>
        <taxon>Rhabditidae</taxon>
        <taxon>Peloderinae</taxon>
        <taxon>Caenorhabditis</taxon>
    </lineage>
</organism>
<dbReference type="InParanoid" id="E3NPG6"/>
<dbReference type="OrthoDB" id="5904659at2759"/>
<dbReference type="EMBL" id="DS269368">
    <property type="protein sequence ID" value="EFP13173.1"/>
    <property type="molecule type" value="Genomic_DNA"/>
</dbReference>
<accession>E3NPG6</accession>
<sequence>MFVYLRNNTIIALAALLGKEKYDYLSKLKCRELNKKELVKYFFDSYKPNLLFSTMDSLVNFTTYLPADCMPSLIAIDESTMIQPSDLTLFASKMQSMSFESIEFVLVGDHKQLNPYNSVASLSPLTVSPNVMLMNYDAMVTRFTVVHRCHPDATELISKVFYGGFLVSGK</sequence>
<dbReference type="SUPFAM" id="SSF52540">
    <property type="entry name" value="P-loop containing nucleoside triphosphate hydrolases"/>
    <property type="match status" value="1"/>
</dbReference>